<feature type="compositionally biased region" description="Low complexity" evidence="1">
    <location>
        <begin position="17"/>
        <end position="29"/>
    </location>
</feature>
<proteinExistence type="predicted"/>
<organism evidence="2 3">
    <name type="scientific">Halopelagius longus</name>
    <dbReference type="NCBI Taxonomy" id="1236180"/>
    <lineage>
        <taxon>Archaea</taxon>
        <taxon>Methanobacteriati</taxon>
        <taxon>Methanobacteriota</taxon>
        <taxon>Stenosarchaea group</taxon>
        <taxon>Halobacteria</taxon>
        <taxon>Halobacteriales</taxon>
        <taxon>Haloferacaceae</taxon>
    </lineage>
</organism>
<feature type="region of interest" description="Disordered" evidence="1">
    <location>
        <begin position="1"/>
        <end position="34"/>
    </location>
</feature>
<protein>
    <submittedName>
        <fullName evidence="2">Uncharacterized protein</fullName>
    </submittedName>
</protein>
<dbReference type="EMBL" id="FNKQ01000002">
    <property type="protein sequence ID" value="SDQ60684.1"/>
    <property type="molecule type" value="Genomic_DNA"/>
</dbReference>
<name>A0A1H1C949_9EURY</name>
<accession>A0A1H1C949</accession>
<evidence type="ECO:0000256" key="1">
    <source>
        <dbReference type="SAM" id="MobiDB-lite"/>
    </source>
</evidence>
<dbReference type="RefSeq" id="WP_175454427.1">
    <property type="nucleotide sequence ID" value="NZ_FNKQ01000002.1"/>
</dbReference>
<sequence>MTQTPARETTADESGFDAVASDSATADSDPNGEVRDALRELAEGTAPRREAEYEATIADAVACLPCVRDAAAFVAEGNVDALARAVGDARAAGDEAAVERGRRALAVLRRLRSAARTDAESGDADQFRSGHGTVLPGAGQPRDR</sequence>
<feature type="region of interest" description="Disordered" evidence="1">
    <location>
        <begin position="113"/>
        <end position="144"/>
    </location>
</feature>
<gene>
    <name evidence="2" type="ORF">SAMN05216278_2179</name>
</gene>
<dbReference type="Proteomes" id="UP000199289">
    <property type="component" value="Unassembled WGS sequence"/>
</dbReference>
<dbReference type="AlphaFoldDB" id="A0A1H1C949"/>
<reference evidence="3" key="1">
    <citation type="submission" date="2016-10" db="EMBL/GenBank/DDBJ databases">
        <authorList>
            <person name="Varghese N."/>
            <person name="Submissions S."/>
        </authorList>
    </citation>
    <scope>NUCLEOTIDE SEQUENCE [LARGE SCALE GENOMIC DNA]</scope>
    <source>
        <strain evidence="3">CGMCC 1.12397</strain>
    </source>
</reference>
<dbReference type="InterPro" id="IPR058272">
    <property type="entry name" value="DUF7966"/>
</dbReference>
<evidence type="ECO:0000313" key="3">
    <source>
        <dbReference type="Proteomes" id="UP000199289"/>
    </source>
</evidence>
<dbReference type="Pfam" id="PF25920">
    <property type="entry name" value="DUF7966"/>
    <property type="match status" value="1"/>
</dbReference>
<dbReference type="OrthoDB" id="386126at2157"/>
<evidence type="ECO:0000313" key="2">
    <source>
        <dbReference type="EMBL" id="SDQ60684.1"/>
    </source>
</evidence>